<organism evidence="2 3">
    <name type="scientific">Neomesorhizobium albiziae</name>
    <dbReference type="NCBI Taxonomy" id="335020"/>
    <lineage>
        <taxon>Bacteria</taxon>
        <taxon>Pseudomonadati</taxon>
        <taxon>Pseudomonadota</taxon>
        <taxon>Alphaproteobacteria</taxon>
        <taxon>Hyphomicrobiales</taxon>
        <taxon>Phyllobacteriaceae</taxon>
        <taxon>Neomesorhizobium</taxon>
    </lineage>
</organism>
<keyword evidence="1" id="KW-0812">Transmembrane</keyword>
<dbReference type="EMBL" id="FOSL01000002">
    <property type="protein sequence ID" value="SFK06539.1"/>
    <property type="molecule type" value="Genomic_DNA"/>
</dbReference>
<keyword evidence="3" id="KW-1185">Reference proteome</keyword>
<feature type="transmembrane region" description="Helical" evidence="1">
    <location>
        <begin position="12"/>
        <end position="37"/>
    </location>
</feature>
<dbReference type="Pfam" id="PF14079">
    <property type="entry name" value="DUF4260"/>
    <property type="match status" value="1"/>
</dbReference>
<gene>
    <name evidence="2" type="ORF">SAMN04488498_102205</name>
</gene>
<protein>
    <recommendedName>
        <fullName evidence="4">DUF4260 domain-containing protein</fullName>
    </recommendedName>
</protein>
<dbReference type="OrthoDB" id="9813911at2"/>
<evidence type="ECO:0000313" key="2">
    <source>
        <dbReference type="EMBL" id="SFK06539.1"/>
    </source>
</evidence>
<proteinExistence type="predicted"/>
<dbReference type="AlphaFoldDB" id="A0A1I3WH90"/>
<reference evidence="2 3" key="1">
    <citation type="submission" date="2016-10" db="EMBL/GenBank/DDBJ databases">
        <authorList>
            <person name="Varghese N."/>
            <person name="Submissions S."/>
        </authorList>
    </citation>
    <scope>NUCLEOTIDE SEQUENCE [LARGE SCALE GENOMIC DNA]</scope>
    <source>
        <strain evidence="2 3">DSM 21822</strain>
    </source>
</reference>
<sequence>MPVILLKIEGAALFAAAIAAYATVGQGWLLFAALILVPDISMLGYLAGPRIGAYCYNAAHLTVWPLAIIIIGYFSAIPILIGIGLIWLAHIGIDRALGYGLKYASAFRDTHLGRIGRD</sequence>
<evidence type="ECO:0000256" key="1">
    <source>
        <dbReference type="SAM" id="Phobius"/>
    </source>
</evidence>
<name>A0A1I3WH90_9HYPH</name>
<evidence type="ECO:0000313" key="3">
    <source>
        <dbReference type="Proteomes" id="UP000323300"/>
    </source>
</evidence>
<feature type="transmembrane region" description="Helical" evidence="1">
    <location>
        <begin position="66"/>
        <end position="89"/>
    </location>
</feature>
<dbReference type="InterPro" id="IPR025356">
    <property type="entry name" value="DUF4260"/>
</dbReference>
<evidence type="ECO:0008006" key="4">
    <source>
        <dbReference type="Google" id="ProtNLM"/>
    </source>
</evidence>
<dbReference type="Proteomes" id="UP000323300">
    <property type="component" value="Unassembled WGS sequence"/>
</dbReference>
<keyword evidence="1" id="KW-1133">Transmembrane helix</keyword>
<keyword evidence="1" id="KW-0472">Membrane</keyword>
<dbReference type="RefSeq" id="WP_149758790.1">
    <property type="nucleotide sequence ID" value="NZ_BSPE01000028.1"/>
</dbReference>
<accession>A0A1I3WH90</accession>